<sequence length="169" mass="19568">MDNSSDKGYDSDLDEKFSGSGDENTGNGQEVEADGVFFFDEDVDWQKIKRRSFDIEDDKMEAPVTRSERFSNYEELVPMGRHRRSGNEKVHPRELKTAWGQMRAAPKSSPPVPIPGKENYQPCWDDSFEFNQRFGMYRNQNQRDTSNHHQNVDPRCQKPDGPPSFHPSH</sequence>
<evidence type="ECO:0000313" key="3">
    <source>
        <dbReference type="EMBL" id="CAJ0575769.1"/>
    </source>
</evidence>
<feature type="compositionally biased region" description="Basic and acidic residues" evidence="1">
    <location>
        <begin position="1"/>
        <end position="17"/>
    </location>
</feature>
<feature type="non-terminal residue" evidence="2">
    <location>
        <position position="1"/>
    </location>
</feature>
<reference evidence="2" key="1">
    <citation type="submission" date="2023-06" db="EMBL/GenBank/DDBJ databases">
        <authorList>
            <person name="Delattre M."/>
        </authorList>
    </citation>
    <scope>NUCLEOTIDE SEQUENCE</scope>
    <source>
        <strain evidence="2">AF72</strain>
    </source>
</reference>
<dbReference type="AlphaFoldDB" id="A0AA36CAR0"/>
<accession>A0AA36CAR0</accession>
<feature type="region of interest" description="Disordered" evidence="1">
    <location>
        <begin position="1"/>
        <end position="33"/>
    </location>
</feature>
<feature type="compositionally biased region" description="Basic and acidic residues" evidence="1">
    <location>
        <begin position="145"/>
        <end position="158"/>
    </location>
</feature>
<feature type="compositionally biased region" description="Pro residues" evidence="1">
    <location>
        <begin position="160"/>
        <end position="169"/>
    </location>
</feature>
<feature type="region of interest" description="Disordered" evidence="1">
    <location>
        <begin position="98"/>
        <end position="120"/>
    </location>
</feature>
<keyword evidence="4" id="KW-1185">Reference proteome</keyword>
<evidence type="ECO:0000313" key="2">
    <source>
        <dbReference type="EMBL" id="CAJ0565542.1"/>
    </source>
</evidence>
<dbReference type="EMBL" id="CATQJA010002641">
    <property type="protein sequence ID" value="CAJ0575769.1"/>
    <property type="molecule type" value="Genomic_DNA"/>
</dbReference>
<protein>
    <submittedName>
        <fullName evidence="2">Uncharacterized protein</fullName>
    </submittedName>
</protein>
<dbReference type="Proteomes" id="UP001177023">
    <property type="component" value="Unassembled WGS sequence"/>
</dbReference>
<name>A0AA36CAR0_9BILA</name>
<dbReference type="EMBL" id="CATQJA010001066">
    <property type="protein sequence ID" value="CAJ0565542.1"/>
    <property type="molecule type" value="Genomic_DNA"/>
</dbReference>
<proteinExistence type="predicted"/>
<gene>
    <name evidence="3" type="ORF">MSPICULIGERA_LOCUS14076</name>
    <name evidence="2" type="ORF">MSPICULIGERA_LOCUS4179</name>
</gene>
<comment type="caution">
    <text evidence="2">The sequence shown here is derived from an EMBL/GenBank/DDBJ whole genome shotgun (WGS) entry which is preliminary data.</text>
</comment>
<evidence type="ECO:0000313" key="4">
    <source>
        <dbReference type="Proteomes" id="UP001177023"/>
    </source>
</evidence>
<organism evidence="2 4">
    <name type="scientific">Mesorhabditis spiculigera</name>
    <dbReference type="NCBI Taxonomy" id="96644"/>
    <lineage>
        <taxon>Eukaryota</taxon>
        <taxon>Metazoa</taxon>
        <taxon>Ecdysozoa</taxon>
        <taxon>Nematoda</taxon>
        <taxon>Chromadorea</taxon>
        <taxon>Rhabditida</taxon>
        <taxon>Rhabditina</taxon>
        <taxon>Rhabditomorpha</taxon>
        <taxon>Rhabditoidea</taxon>
        <taxon>Rhabditidae</taxon>
        <taxon>Mesorhabditinae</taxon>
        <taxon>Mesorhabditis</taxon>
    </lineage>
</organism>
<evidence type="ECO:0000256" key="1">
    <source>
        <dbReference type="SAM" id="MobiDB-lite"/>
    </source>
</evidence>
<feature type="region of interest" description="Disordered" evidence="1">
    <location>
        <begin position="134"/>
        <end position="169"/>
    </location>
</feature>
<feature type="region of interest" description="Disordered" evidence="1">
    <location>
        <begin position="73"/>
        <end position="92"/>
    </location>
</feature>